<reference evidence="3 4" key="1">
    <citation type="journal article" date="2011" name="J. Bacteriol.">
        <title>Genome sequence of Microbacterium testaceum StLB037, an N-acylhomoserine lactone-degrading bacterium isolated from potato leaves.</title>
        <authorList>
            <person name="Morohoshi T."/>
            <person name="Wang W.-Z."/>
            <person name="Someya N."/>
            <person name="Ikeda T."/>
        </authorList>
    </citation>
    <scope>NUCLEOTIDE SEQUENCE [LARGE SCALE GENOMIC DNA]</scope>
    <source>
        <strain evidence="3 4">StLB037</strain>
    </source>
</reference>
<evidence type="ECO:0000313" key="4">
    <source>
        <dbReference type="Proteomes" id="UP000008975"/>
    </source>
</evidence>
<name>E8NDJ0_MICTS</name>
<proteinExistence type="predicted"/>
<feature type="chain" id="PRO_5038453838" evidence="2">
    <location>
        <begin position="25"/>
        <end position="163"/>
    </location>
</feature>
<evidence type="ECO:0000313" key="3">
    <source>
        <dbReference type="EMBL" id="BAJ76256.1"/>
    </source>
</evidence>
<sequence length="163" mass="16333">MVIKRTSLLAVAAAALLLLGGCSAAAPAEQSDASVNEDAGANENSTDAEETTESVSEQSTADACLIVQTEFAKVSKAGTEIDPADNEAAMVKFTELSDSMKTAFAGVTNEEVAPAATAASGALDQYVAFLQGAVADPTQLSELGNEIAALQEGFAQAGAVCAG</sequence>
<organism evidence="3 4">
    <name type="scientific">Microbacterium testaceum (strain StLB037)</name>
    <dbReference type="NCBI Taxonomy" id="979556"/>
    <lineage>
        <taxon>Bacteria</taxon>
        <taxon>Bacillati</taxon>
        <taxon>Actinomycetota</taxon>
        <taxon>Actinomycetes</taxon>
        <taxon>Micrococcales</taxon>
        <taxon>Microbacteriaceae</taxon>
        <taxon>Microbacterium</taxon>
    </lineage>
</organism>
<evidence type="ECO:0000256" key="2">
    <source>
        <dbReference type="SAM" id="SignalP"/>
    </source>
</evidence>
<accession>E8NDJ0</accession>
<gene>
    <name evidence="3" type="ordered locus">MTES_3292</name>
</gene>
<protein>
    <submittedName>
        <fullName evidence="3">Uncharacterized protein</fullName>
    </submittedName>
</protein>
<dbReference type="EMBL" id="AP012052">
    <property type="protein sequence ID" value="BAJ76256.1"/>
    <property type="molecule type" value="Genomic_DNA"/>
</dbReference>
<keyword evidence="2" id="KW-0732">Signal</keyword>
<feature type="region of interest" description="Disordered" evidence="1">
    <location>
        <begin position="30"/>
        <end position="60"/>
    </location>
</feature>
<reference key="2">
    <citation type="submission" date="2011-02" db="EMBL/GenBank/DDBJ databases">
        <title>Genome sequence of Microbacterium testaceum StLB037.</title>
        <authorList>
            <person name="Morohoshi T."/>
            <person name="Wang W.Z."/>
            <person name="Someya N."/>
            <person name="Ikeda T."/>
        </authorList>
    </citation>
    <scope>NUCLEOTIDE SEQUENCE</scope>
    <source>
        <strain>StLB037</strain>
    </source>
</reference>
<dbReference type="RefSeq" id="WP_013586378.1">
    <property type="nucleotide sequence ID" value="NC_015125.1"/>
</dbReference>
<dbReference type="Proteomes" id="UP000008975">
    <property type="component" value="Chromosome"/>
</dbReference>
<dbReference type="PROSITE" id="PS51257">
    <property type="entry name" value="PROKAR_LIPOPROTEIN"/>
    <property type="match status" value="1"/>
</dbReference>
<dbReference type="KEGG" id="mts:MTES_3292"/>
<dbReference type="OrthoDB" id="5074756at2"/>
<evidence type="ECO:0000256" key="1">
    <source>
        <dbReference type="SAM" id="MobiDB-lite"/>
    </source>
</evidence>
<dbReference type="HOGENOM" id="CLU_1625195_0_0_11"/>
<dbReference type="AlphaFoldDB" id="E8NDJ0"/>
<feature type="signal peptide" evidence="2">
    <location>
        <begin position="1"/>
        <end position="24"/>
    </location>
</feature>